<dbReference type="InterPro" id="IPR005538">
    <property type="entry name" value="LrgA/CidA"/>
</dbReference>
<dbReference type="RefSeq" id="WP_126763629.1">
    <property type="nucleotide sequence ID" value="NZ_CP081833.1"/>
</dbReference>
<keyword evidence="3 6" id="KW-0812">Transmembrane</keyword>
<evidence type="ECO:0000313" key="8">
    <source>
        <dbReference type="Proteomes" id="UP001179600"/>
    </source>
</evidence>
<protein>
    <submittedName>
        <fullName evidence="7">CidA/LrgA family protein</fullName>
    </submittedName>
</protein>
<keyword evidence="5 6" id="KW-0472">Membrane</keyword>
<dbReference type="PANTHER" id="PTHR33931">
    <property type="entry name" value="HOLIN-LIKE PROTEIN CIDA-RELATED"/>
    <property type="match status" value="1"/>
</dbReference>
<evidence type="ECO:0000256" key="2">
    <source>
        <dbReference type="ARBA" id="ARBA00022475"/>
    </source>
</evidence>
<evidence type="ECO:0000256" key="4">
    <source>
        <dbReference type="ARBA" id="ARBA00022989"/>
    </source>
</evidence>
<organism evidence="7 8">
    <name type="scientific">Vagococcus lutrae</name>
    <dbReference type="NCBI Taxonomy" id="81947"/>
    <lineage>
        <taxon>Bacteria</taxon>
        <taxon>Bacillati</taxon>
        <taxon>Bacillota</taxon>
        <taxon>Bacilli</taxon>
        <taxon>Lactobacillales</taxon>
        <taxon>Enterococcaceae</taxon>
        <taxon>Vagococcus</taxon>
    </lineage>
</organism>
<proteinExistence type="predicted"/>
<dbReference type="AlphaFoldDB" id="A0AAF0BD09"/>
<evidence type="ECO:0000256" key="1">
    <source>
        <dbReference type="ARBA" id="ARBA00004651"/>
    </source>
</evidence>
<feature type="transmembrane region" description="Helical" evidence="6">
    <location>
        <begin position="30"/>
        <end position="47"/>
    </location>
</feature>
<sequence>MKLFRQFLIIISFTFAGVVLQTLFSLPIPGSVIGMVGLFVALMTGKVRLDSVATVGDFLLENLSLFFLPAGVSLMLHLAKIKTTWPQLLGITVVTFALSFIVVGRVVQFIKVRYEEKPVNITEEDKQHVIDIDE</sequence>
<reference evidence="7" key="1">
    <citation type="submission" date="2023-01" db="EMBL/GenBank/DDBJ databases">
        <title>Oxazolidinone resistance genes in florfenicol resistant enterococci from beef cattle and veal calves at slaughter.</title>
        <authorList>
            <person name="Biggel M."/>
        </authorList>
    </citation>
    <scope>NUCLEOTIDE SEQUENCE</scope>
    <source>
        <strain evidence="7">K204-1</strain>
    </source>
</reference>
<evidence type="ECO:0000256" key="5">
    <source>
        <dbReference type="ARBA" id="ARBA00023136"/>
    </source>
</evidence>
<dbReference type="GO" id="GO:0005886">
    <property type="term" value="C:plasma membrane"/>
    <property type="evidence" value="ECO:0007669"/>
    <property type="project" value="UniProtKB-SubCell"/>
</dbReference>
<dbReference type="GeneID" id="72385206"/>
<keyword evidence="2" id="KW-1003">Cell membrane</keyword>
<evidence type="ECO:0000313" key="7">
    <source>
        <dbReference type="EMBL" id="WCG23253.1"/>
    </source>
</evidence>
<evidence type="ECO:0000256" key="3">
    <source>
        <dbReference type="ARBA" id="ARBA00022692"/>
    </source>
</evidence>
<evidence type="ECO:0000256" key="6">
    <source>
        <dbReference type="SAM" id="Phobius"/>
    </source>
</evidence>
<feature type="transmembrane region" description="Helical" evidence="6">
    <location>
        <begin position="85"/>
        <end position="107"/>
    </location>
</feature>
<name>A0AAF0BD09_9ENTE</name>
<feature type="transmembrane region" description="Helical" evidence="6">
    <location>
        <begin position="59"/>
        <end position="79"/>
    </location>
</feature>
<dbReference type="Pfam" id="PF03788">
    <property type="entry name" value="LrgA"/>
    <property type="match status" value="1"/>
</dbReference>
<comment type="subcellular location">
    <subcellularLocation>
        <location evidence="1">Cell membrane</location>
        <topology evidence="1">Multi-pass membrane protein</topology>
    </subcellularLocation>
</comment>
<gene>
    <name evidence="7" type="ORF">PML95_03150</name>
</gene>
<dbReference type="PANTHER" id="PTHR33931:SF2">
    <property type="entry name" value="HOLIN-LIKE PROTEIN CIDA"/>
    <property type="match status" value="1"/>
</dbReference>
<keyword evidence="4 6" id="KW-1133">Transmembrane helix</keyword>
<accession>A0AAF0BD09</accession>
<feature type="transmembrane region" description="Helical" evidence="6">
    <location>
        <begin position="7"/>
        <end position="24"/>
    </location>
</feature>
<dbReference type="Proteomes" id="UP001179600">
    <property type="component" value="Chromosome"/>
</dbReference>
<dbReference type="EMBL" id="CP116507">
    <property type="protein sequence ID" value="WCG23253.1"/>
    <property type="molecule type" value="Genomic_DNA"/>
</dbReference>